<dbReference type="InterPro" id="IPR001792">
    <property type="entry name" value="Acylphosphatase-like_dom"/>
</dbReference>
<reference evidence="7 8" key="1">
    <citation type="journal article" date="2016" name="Front. Microbiol.">
        <title>Comparative Genomic Analysis Reveals a Diverse Repertoire of Genes Involved in Prokaryote-Eukaryote Interactions within the Pseudovibrio Genus.</title>
        <authorList>
            <person name="Romano S."/>
            <person name="Fernandez-Guerra A."/>
            <person name="Reen F.J."/>
            <person name="Glockner F.O."/>
            <person name="Crowley S.P."/>
            <person name="O'Sullivan O."/>
            <person name="Cotter P.D."/>
            <person name="Adams C."/>
            <person name="Dobson A.D."/>
            <person name="O'Gara F."/>
        </authorList>
    </citation>
    <scope>NUCLEOTIDE SEQUENCE [LARGE SCALE GENOMIC DNA]</scope>
    <source>
        <strain evidence="7 8">Ad2</strain>
    </source>
</reference>
<comment type="catalytic activity">
    <reaction evidence="3 4">
        <text>an acyl phosphate + H2O = a carboxylate + phosphate + H(+)</text>
        <dbReference type="Rhea" id="RHEA:14965"/>
        <dbReference type="ChEBI" id="CHEBI:15377"/>
        <dbReference type="ChEBI" id="CHEBI:15378"/>
        <dbReference type="ChEBI" id="CHEBI:29067"/>
        <dbReference type="ChEBI" id="CHEBI:43474"/>
        <dbReference type="ChEBI" id="CHEBI:59918"/>
        <dbReference type="EC" id="3.6.1.7"/>
    </reaction>
</comment>
<dbReference type="SUPFAM" id="SSF54975">
    <property type="entry name" value="Acylphosphatase/BLUF domain-like"/>
    <property type="match status" value="1"/>
</dbReference>
<dbReference type="EC" id="3.6.1.7" evidence="2 4"/>
<feature type="active site" evidence="4">
    <location>
        <position position="36"/>
    </location>
</feature>
<dbReference type="InterPro" id="IPR020456">
    <property type="entry name" value="Acylphosphatase"/>
</dbReference>
<dbReference type="InterPro" id="IPR017968">
    <property type="entry name" value="Acylphosphatase_CS"/>
</dbReference>
<dbReference type="AlphaFoldDB" id="A0A166AI87"/>
<sequence>MKTSHFSISGLVQGVGYRAWLHRKAELLGVSGWCKNREDGSVEVVVTGEQEKVDALLMAVQKGPSGASVKSVSLLEKVPDEVGPFRVEY</sequence>
<keyword evidence="4 7" id="KW-0378">Hydrolase</keyword>
<dbReference type="RefSeq" id="WP_068002763.1">
    <property type="nucleotide sequence ID" value="NZ_FOFM01000005.1"/>
</dbReference>
<dbReference type="STRING" id="989403.SAMN05421798_10537"/>
<dbReference type="InterPro" id="IPR036046">
    <property type="entry name" value="Acylphosphatase-like_dom_sf"/>
</dbReference>
<proteinExistence type="inferred from homology"/>
<dbReference type="PANTHER" id="PTHR47268">
    <property type="entry name" value="ACYLPHOSPHATASE"/>
    <property type="match status" value="1"/>
</dbReference>
<dbReference type="Proteomes" id="UP000076577">
    <property type="component" value="Unassembled WGS sequence"/>
</dbReference>
<protein>
    <recommendedName>
        <fullName evidence="2 4">acylphosphatase</fullName>
        <ecNumber evidence="2 4">3.6.1.7</ecNumber>
    </recommendedName>
</protein>
<keyword evidence="8" id="KW-1185">Reference proteome</keyword>
<dbReference type="Gene3D" id="3.30.70.100">
    <property type="match status" value="1"/>
</dbReference>
<dbReference type="PATRIC" id="fig|989403.3.peg.457"/>
<evidence type="ECO:0000313" key="8">
    <source>
        <dbReference type="Proteomes" id="UP000076577"/>
    </source>
</evidence>
<dbReference type="Pfam" id="PF00708">
    <property type="entry name" value="Acylphosphatase"/>
    <property type="match status" value="1"/>
</dbReference>
<evidence type="ECO:0000313" key="7">
    <source>
        <dbReference type="EMBL" id="KZL21148.1"/>
    </source>
</evidence>
<evidence type="ECO:0000256" key="3">
    <source>
        <dbReference type="ARBA" id="ARBA00047645"/>
    </source>
</evidence>
<evidence type="ECO:0000256" key="4">
    <source>
        <dbReference type="PROSITE-ProRule" id="PRU00520"/>
    </source>
</evidence>
<name>A0A166AI87_9HYPH</name>
<dbReference type="PROSITE" id="PS00151">
    <property type="entry name" value="ACYLPHOSPHATASE_2"/>
    <property type="match status" value="1"/>
</dbReference>
<feature type="domain" description="Acylphosphatase-like" evidence="6">
    <location>
        <begin position="3"/>
        <end position="89"/>
    </location>
</feature>
<evidence type="ECO:0000256" key="5">
    <source>
        <dbReference type="RuleBase" id="RU004168"/>
    </source>
</evidence>
<dbReference type="PROSITE" id="PS51160">
    <property type="entry name" value="ACYLPHOSPHATASE_3"/>
    <property type="match status" value="1"/>
</dbReference>
<dbReference type="GO" id="GO:0003998">
    <property type="term" value="F:acylphosphatase activity"/>
    <property type="evidence" value="ECO:0007669"/>
    <property type="project" value="UniProtKB-EC"/>
</dbReference>
<dbReference type="PANTHER" id="PTHR47268:SF4">
    <property type="entry name" value="ACYLPHOSPHATASE"/>
    <property type="match status" value="1"/>
</dbReference>
<accession>A0A166AI87</accession>
<dbReference type="EMBL" id="LMCB01000004">
    <property type="protein sequence ID" value="KZL21148.1"/>
    <property type="molecule type" value="Genomic_DNA"/>
</dbReference>
<evidence type="ECO:0000256" key="1">
    <source>
        <dbReference type="ARBA" id="ARBA00005614"/>
    </source>
</evidence>
<gene>
    <name evidence="7" type="primary">acyP</name>
    <name evidence="7" type="ORF">PsAD2_00433</name>
</gene>
<comment type="caution">
    <text evidence="7">The sequence shown here is derived from an EMBL/GenBank/DDBJ whole genome shotgun (WGS) entry which is preliminary data.</text>
</comment>
<evidence type="ECO:0000259" key="6">
    <source>
        <dbReference type="PROSITE" id="PS51160"/>
    </source>
</evidence>
<evidence type="ECO:0000256" key="2">
    <source>
        <dbReference type="ARBA" id="ARBA00012150"/>
    </source>
</evidence>
<dbReference type="OrthoDB" id="5295388at2"/>
<dbReference type="PRINTS" id="PR00112">
    <property type="entry name" value="ACYLPHPHTASE"/>
</dbReference>
<organism evidence="7 8">
    <name type="scientific">Pseudovibrio axinellae</name>
    <dbReference type="NCBI Taxonomy" id="989403"/>
    <lineage>
        <taxon>Bacteria</taxon>
        <taxon>Pseudomonadati</taxon>
        <taxon>Pseudomonadota</taxon>
        <taxon>Alphaproteobacteria</taxon>
        <taxon>Hyphomicrobiales</taxon>
        <taxon>Stappiaceae</taxon>
        <taxon>Pseudovibrio</taxon>
    </lineage>
</organism>
<comment type="similarity">
    <text evidence="1 5">Belongs to the acylphosphatase family.</text>
</comment>
<feature type="active site" evidence="4">
    <location>
        <position position="18"/>
    </location>
</feature>